<evidence type="ECO:0000256" key="5">
    <source>
        <dbReference type="ARBA" id="ARBA00022777"/>
    </source>
</evidence>
<dbReference type="PROSITE" id="PS50011">
    <property type="entry name" value="PROTEIN_KINASE_DOM"/>
    <property type="match status" value="1"/>
</dbReference>
<dbReference type="SMART" id="SM00220">
    <property type="entry name" value="S_TKc"/>
    <property type="match status" value="1"/>
</dbReference>
<organism evidence="10 11">
    <name type="scientific">Streptomyces paromomycinus</name>
    <name type="common">Streptomyces rimosus subsp. paromomycinus</name>
    <dbReference type="NCBI Taxonomy" id="92743"/>
    <lineage>
        <taxon>Bacteria</taxon>
        <taxon>Bacillati</taxon>
        <taxon>Actinomycetota</taxon>
        <taxon>Actinomycetes</taxon>
        <taxon>Kitasatosporales</taxon>
        <taxon>Streptomycetaceae</taxon>
        <taxon>Streptomyces</taxon>
    </lineage>
</organism>
<dbReference type="AlphaFoldDB" id="A0A401WA89"/>
<feature type="domain" description="Protein kinase" evidence="9">
    <location>
        <begin position="239"/>
        <end position="528"/>
    </location>
</feature>
<comment type="catalytic activity">
    <reaction evidence="7">
        <text>L-threonyl-[protein] + ATP = O-phospho-L-threonyl-[protein] + ADP + H(+)</text>
        <dbReference type="Rhea" id="RHEA:46608"/>
        <dbReference type="Rhea" id="RHEA-COMP:11060"/>
        <dbReference type="Rhea" id="RHEA-COMP:11605"/>
        <dbReference type="ChEBI" id="CHEBI:15378"/>
        <dbReference type="ChEBI" id="CHEBI:30013"/>
        <dbReference type="ChEBI" id="CHEBI:30616"/>
        <dbReference type="ChEBI" id="CHEBI:61977"/>
        <dbReference type="ChEBI" id="CHEBI:456216"/>
        <dbReference type="EC" id="2.7.11.1"/>
    </reaction>
</comment>
<keyword evidence="5 10" id="KW-0418">Kinase</keyword>
<dbReference type="EC" id="2.7.11.1" evidence="1"/>
<dbReference type="InterPro" id="IPR011009">
    <property type="entry name" value="Kinase-like_dom_sf"/>
</dbReference>
<dbReference type="Proteomes" id="UP000286746">
    <property type="component" value="Unassembled WGS sequence"/>
</dbReference>
<comment type="catalytic activity">
    <reaction evidence="8">
        <text>L-seryl-[protein] + ATP = O-phospho-L-seryl-[protein] + ADP + H(+)</text>
        <dbReference type="Rhea" id="RHEA:17989"/>
        <dbReference type="Rhea" id="RHEA-COMP:9863"/>
        <dbReference type="Rhea" id="RHEA-COMP:11604"/>
        <dbReference type="ChEBI" id="CHEBI:15378"/>
        <dbReference type="ChEBI" id="CHEBI:29999"/>
        <dbReference type="ChEBI" id="CHEBI:30616"/>
        <dbReference type="ChEBI" id="CHEBI:83421"/>
        <dbReference type="ChEBI" id="CHEBI:456216"/>
        <dbReference type="EC" id="2.7.11.1"/>
    </reaction>
</comment>
<dbReference type="InterPro" id="IPR000719">
    <property type="entry name" value="Prot_kinase_dom"/>
</dbReference>
<dbReference type="InterPro" id="IPR053524">
    <property type="entry name" value="Aerial_hyphae_peptide-synth"/>
</dbReference>
<keyword evidence="4" id="KW-0547">Nucleotide-binding</keyword>
<keyword evidence="6" id="KW-0067">ATP-binding</keyword>
<evidence type="ECO:0000256" key="2">
    <source>
        <dbReference type="ARBA" id="ARBA00022527"/>
    </source>
</evidence>
<dbReference type="GO" id="GO:0031179">
    <property type="term" value="P:peptide modification"/>
    <property type="evidence" value="ECO:0007669"/>
    <property type="project" value="InterPro"/>
</dbReference>
<dbReference type="InterPro" id="IPR007822">
    <property type="entry name" value="LANC-like"/>
</dbReference>
<evidence type="ECO:0000313" key="10">
    <source>
        <dbReference type="EMBL" id="GCD46224.1"/>
    </source>
</evidence>
<dbReference type="PANTHER" id="PTHR24363:SF0">
    <property type="entry name" value="SERINE_THREONINE KINASE LIKE DOMAIN CONTAINING 1"/>
    <property type="match status" value="1"/>
</dbReference>
<reference evidence="10 11" key="1">
    <citation type="submission" date="2018-11" db="EMBL/GenBank/DDBJ databases">
        <title>Whole genome sequence of Streptomyces paromomycinus NBRC 15454(T).</title>
        <authorList>
            <person name="Komaki H."/>
            <person name="Tamura T."/>
        </authorList>
    </citation>
    <scope>NUCLEOTIDE SEQUENCE [LARGE SCALE GENOMIC DNA]</scope>
    <source>
        <strain evidence="10 11">NBRC 15454</strain>
    </source>
</reference>
<keyword evidence="2 10" id="KW-0723">Serine/threonine-protein kinase</keyword>
<dbReference type="InterPro" id="IPR057929">
    <property type="entry name" value="RamC_N"/>
</dbReference>
<evidence type="ECO:0000256" key="3">
    <source>
        <dbReference type="ARBA" id="ARBA00022679"/>
    </source>
</evidence>
<evidence type="ECO:0000256" key="8">
    <source>
        <dbReference type="ARBA" id="ARBA00048679"/>
    </source>
</evidence>
<evidence type="ECO:0000256" key="7">
    <source>
        <dbReference type="ARBA" id="ARBA00047899"/>
    </source>
</evidence>
<name>A0A401WA89_STREY</name>
<dbReference type="Gene3D" id="1.50.10.20">
    <property type="match status" value="1"/>
</dbReference>
<evidence type="ECO:0000259" key="9">
    <source>
        <dbReference type="PROSITE" id="PS50011"/>
    </source>
</evidence>
<dbReference type="GO" id="GO:0004674">
    <property type="term" value="F:protein serine/threonine kinase activity"/>
    <property type="evidence" value="ECO:0007669"/>
    <property type="project" value="UniProtKB-KW"/>
</dbReference>
<dbReference type="Gene3D" id="1.10.510.10">
    <property type="entry name" value="Transferase(Phosphotransferase) domain 1"/>
    <property type="match status" value="1"/>
</dbReference>
<sequence>MDKRYEVYCLADRFFYETPDRLSAGNGAASGHGPLYEAAQRAVPEGWRCFLSGDWLHVNPVDDAGQPRPGLPPQGWKIHVSACTDNAEKLASQVWDYCVARLVPFKFVPGPRPLHLRNSKYADRGSSGKFATIYPSDEQQLHTVLRELGALLAGEPGPYILSDLRWQDGPLYVRYGGFTRRYCVDEHGNLVGAIENADGKLVPDRREPKFHVPEWIELPDFLAPQLAARNSTTVTDLPYQIESALHFSNGGGVYLGRDRRTGDKVVLKEARPHAGLAADRADAVTRLERERAALEKLSGLGVAPEVRDWFTLDDHRFLVMDFLEGRTLNAFFAERHPLMGPTPEPSALADYTRWALGVHAAVEDVVAAVHRRGVVFNDLHMFNIMVAPDESGVKLLDFEAAADAGEAQRQTLAHPGFIAPADRTGFEVDRYALACLRLALFLPMTTLLVIDRDKAAHLAEIVAHEFPGVPAEFLAEAVEVIQGKPEEPAASGTAPVPSAKRRTGLAPYLPAEPADWPHSRDAMVAGILASATPERTDRLFPGDIAQFTDGGGLGIAYGAAGVLYALAETGAGRYGEGEEWLLRQTAPPPPGTSLGFYDGLSGVACVLDRLGHPERAMELMERVLAEKWHRLAPDLHGGLAGVGLALDHLARTRGEQELRDRALEAAGHTADRLDACGKRAGLLRGASGPALLFLRLYESTGDPGLLDLAAEALRRDLARCVRNKNGTLVVDEGWRTLPYLGAGSVGIAAVLDDYLAHRADEEFQEARTAILPAARSRFYAQPGLFRGRAGCVLHLARTTTPGADLDGALAAQISYLGWYAMPYQKHLAFPGDQMMRLSMDLATGTAGCLLALGAALHDRPVQLPFLPPPPSAEVRRP</sequence>
<proteinExistence type="predicted"/>
<dbReference type="SMART" id="SM01260">
    <property type="entry name" value="LANC_like"/>
    <property type="match status" value="1"/>
</dbReference>
<dbReference type="Pfam" id="PF00069">
    <property type="entry name" value="Pkinase"/>
    <property type="match status" value="1"/>
</dbReference>
<evidence type="ECO:0000313" key="11">
    <source>
        <dbReference type="Proteomes" id="UP000286746"/>
    </source>
</evidence>
<dbReference type="CDD" id="cd04791">
    <property type="entry name" value="LanC_SerThrkinase"/>
    <property type="match status" value="1"/>
</dbReference>
<evidence type="ECO:0000256" key="6">
    <source>
        <dbReference type="ARBA" id="ARBA00022840"/>
    </source>
</evidence>
<protein>
    <recommendedName>
        <fullName evidence="1">non-specific serine/threonine protein kinase</fullName>
        <ecNumber evidence="1">2.7.11.1</ecNumber>
    </recommendedName>
</protein>
<dbReference type="Pfam" id="PF25816">
    <property type="entry name" value="RamC_N"/>
    <property type="match status" value="1"/>
</dbReference>
<dbReference type="GO" id="GO:0005524">
    <property type="term" value="F:ATP binding"/>
    <property type="evidence" value="ECO:0007669"/>
    <property type="project" value="UniProtKB-KW"/>
</dbReference>
<dbReference type="RefSeq" id="WP_125056639.1">
    <property type="nucleotide sequence ID" value="NZ_BHZD01000001.1"/>
</dbReference>
<keyword evidence="3" id="KW-0808">Transferase</keyword>
<accession>A0A401WA89</accession>
<dbReference type="NCBIfam" id="NF038151">
    <property type="entry name" value="lanthi_synth_III"/>
    <property type="match status" value="1"/>
</dbReference>
<dbReference type="SUPFAM" id="SSF56112">
    <property type="entry name" value="Protein kinase-like (PK-like)"/>
    <property type="match status" value="1"/>
</dbReference>
<dbReference type="InterPro" id="IPR058053">
    <property type="entry name" value="RamC_C"/>
</dbReference>
<comment type="caution">
    <text evidence="10">The sequence shown here is derived from an EMBL/GenBank/DDBJ whole genome shotgun (WGS) entry which is preliminary data.</text>
</comment>
<gene>
    <name evidence="10" type="ORF">GKJPGBOP_05971</name>
</gene>
<keyword evidence="11" id="KW-1185">Reference proteome</keyword>
<evidence type="ECO:0000256" key="4">
    <source>
        <dbReference type="ARBA" id="ARBA00022741"/>
    </source>
</evidence>
<evidence type="ECO:0000256" key="1">
    <source>
        <dbReference type="ARBA" id="ARBA00012513"/>
    </source>
</evidence>
<dbReference type="Pfam" id="PF05147">
    <property type="entry name" value="LANC_like"/>
    <property type="match status" value="1"/>
</dbReference>
<dbReference type="SUPFAM" id="SSF158745">
    <property type="entry name" value="LanC-like"/>
    <property type="match status" value="1"/>
</dbReference>
<dbReference type="PANTHER" id="PTHR24363">
    <property type="entry name" value="SERINE/THREONINE PROTEIN KINASE"/>
    <property type="match status" value="1"/>
</dbReference>
<dbReference type="EMBL" id="BHZD01000001">
    <property type="protein sequence ID" value="GCD46224.1"/>
    <property type="molecule type" value="Genomic_DNA"/>
</dbReference>